<dbReference type="AlphaFoldDB" id="A0AAD5MY72"/>
<keyword evidence="2" id="KW-1185">Reference proteome</keyword>
<dbReference type="Proteomes" id="UP001196413">
    <property type="component" value="Unassembled WGS sequence"/>
</dbReference>
<evidence type="ECO:0000313" key="2">
    <source>
        <dbReference type="Proteomes" id="UP001196413"/>
    </source>
</evidence>
<dbReference type="EMBL" id="JAHQIW010004928">
    <property type="protein sequence ID" value="KAJ1364308.1"/>
    <property type="molecule type" value="Genomic_DNA"/>
</dbReference>
<accession>A0AAD5MY72</accession>
<gene>
    <name evidence="1" type="ORF">KIN20_024372</name>
</gene>
<sequence length="74" mass="7887">MSIFQLLLTCPADEVRVKVEDDFDADSLAVGQQVGVGEVDEAEVGESLPVIGPTFTPFTQRPLTPIAQSPSTIL</sequence>
<name>A0AAD5MY72_PARTN</name>
<organism evidence="1 2">
    <name type="scientific">Parelaphostrongylus tenuis</name>
    <name type="common">Meningeal worm</name>
    <dbReference type="NCBI Taxonomy" id="148309"/>
    <lineage>
        <taxon>Eukaryota</taxon>
        <taxon>Metazoa</taxon>
        <taxon>Ecdysozoa</taxon>
        <taxon>Nematoda</taxon>
        <taxon>Chromadorea</taxon>
        <taxon>Rhabditida</taxon>
        <taxon>Rhabditina</taxon>
        <taxon>Rhabditomorpha</taxon>
        <taxon>Strongyloidea</taxon>
        <taxon>Metastrongylidae</taxon>
        <taxon>Parelaphostrongylus</taxon>
    </lineage>
</organism>
<protein>
    <submittedName>
        <fullName evidence="1">Uncharacterized protein</fullName>
    </submittedName>
</protein>
<comment type="caution">
    <text evidence="1">The sequence shown here is derived from an EMBL/GenBank/DDBJ whole genome shotgun (WGS) entry which is preliminary data.</text>
</comment>
<evidence type="ECO:0000313" key="1">
    <source>
        <dbReference type="EMBL" id="KAJ1364308.1"/>
    </source>
</evidence>
<proteinExistence type="predicted"/>
<reference evidence="1" key="1">
    <citation type="submission" date="2021-06" db="EMBL/GenBank/DDBJ databases">
        <title>Parelaphostrongylus tenuis whole genome reference sequence.</title>
        <authorList>
            <person name="Garwood T.J."/>
            <person name="Larsen P.A."/>
            <person name="Fountain-Jones N.M."/>
            <person name="Garbe J.R."/>
            <person name="Macchietto M.G."/>
            <person name="Kania S.A."/>
            <person name="Gerhold R.W."/>
            <person name="Richards J.E."/>
            <person name="Wolf T.M."/>
        </authorList>
    </citation>
    <scope>NUCLEOTIDE SEQUENCE</scope>
    <source>
        <strain evidence="1">MNPRO001-30</strain>
        <tissue evidence="1">Meninges</tissue>
    </source>
</reference>